<dbReference type="Proteomes" id="UP001652445">
    <property type="component" value="Unassembled WGS sequence"/>
</dbReference>
<protein>
    <submittedName>
        <fullName evidence="3">M1 family aminopeptidase</fullName>
    </submittedName>
</protein>
<dbReference type="InterPro" id="IPR014782">
    <property type="entry name" value="Peptidase_M1_dom"/>
</dbReference>
<feature type="domain" description="Peptidase M1 membrane alanine aminopeptidase" evidence="2">
    <location>
        <begin position="355"/>
        <end position="551"/>
    </location>
</feature>
<feature type="compositionally biased region" description="Pro residues" evidence="1">
    <location>
        <begin position="57"/>
        <end position="80"/>
    </location>
</feature>
<dbReference type="PANTHER" id="PTHR45726">
    <property type="entry name" value="LEUKOTRIENE A-4 HYDROLASE"/>
    <property type="match status" value="1"/>
</dbReference>
<dbReference type="EMBL" id="JAOQIO010000113">
    <property type="protein sequence ID" value="MCU6797182.1"/>
    <property type="molecule type" value="Genomic_DNA"/>
</dbReference>
<proteinExistence type="predicted"/>
<dbReference type="CDD" id="cd09604">
    <property type="entry name" value="M1_APN_like"/>
    <property type="match status" value="1"/>
</dbReference>
<dbReference type="PANTHER" id="PTHR45726:SF3">
    <property type="entry name" value="LEUKOTRIENE A-4 HYDROLASE"/>
    <property type="match status" value="1"/>
</dbReference>
<accession>A0ABT2URL3</accession>
<organism evidence="3 4">
    <name type="scientific">Paenibacillus baimaensis</name>
    <dbReference type="NCBI Taxonomy" id="2982185"/>
    <lineage>
        <taxon>Bacteria</taxon>
        <taxon>Bacillati</taxon>
        <taxon>Bacillota</taxon>
        <taxon>Bacilli</taxon>
        <taxon>Bacillales</taxon>
        <taxon>Paenibacillaceae</taxon>
        <taxon>Paenibacillus</taxon>
    </lineage>
</organism>
<dbReference type="RefSeq" id="WP_262688001.1">
    <property type="nucleotide sequence ID" value="NZ_JAOQIO010000113.1"/>
</dbReference>
<name>A0ABT2URL3_9BACL</name>
<evidence type="ECO:0000313" key="4">
    <source>
        <dbReference type="Proteomes" id="UP001652445"/>
    </source>
</evidence>
<evidence type="ECO:0000313" key="3">
    <source>
        <dbReference type="EMBL" id="MCU6797182.1"/>
    </source>
</evidence>
<gene>
    <name evidence="3" type="ORF">OB236_34140</name>
</gene>
<keyword evidence="3" id="KW-0031">Aminopeptidase</keyword>
<comment type="caution">
    <text evidence="3">The sequence shown here is derived from an EMBL/GenBank/DDBJ whole genome shotgun (WGS) entry which is preliminary data.</text>
</comment>
<feature type="region of interest" description="Disordered" evidence="1">
    <location>
        <begin position="52"/>
        <end position="80"/>
    </location>
</feature>
<dbReference type="Pfam" id="PF01433">
    <property type="entry name" value="Peptidase_M1"/>
    <property type="match status" value="1"/>
</dbReference>
<dbReference type="PROSITE" id="PS51257">
    <property type="entry name" value="PROKAR_LIPOPROTEIN"/>
    <property type="match status" value="1"/>
</dbReference>
<dbReference type="InterPro" id="IPR034015">
    <property type="entry name" value="M1_LTA4H"/>
</dbReference>
<reference evidence="3 4" key="1">
    <citation type="submission" date="2022-09" db="EMBL/GenBank/DDBJ databases">
        <authorList>
            <person name="Han X.L."/>
            <person name="Wang Q."/>
            <person name="Lu T."/>
        </authorList>
    </citation>
    <scope>NUCLEOTIDE SEQUENCE [LARGE SCALE GENOMIC DNA]</scope>
    <source>
        <strain evidence="3 4">WQ 127069</strain>
    </source>
</reference>
<sequence>MKKQFGSRAAQWCLLIVLACGLTWGSYALQNNSPNVQNQPKALSASALLSAMAEEPTAPPQSTPAPPSLPAKPVETPAPRPLSNRIVEYHMNVQLDAQSKLLSGTQSLTWKNPGSQPVQELYFHMYPNAFSSKKSTFMKESGGKLRDDTSKEGSYGGMEISSIKTLDGEELIGSLQYVQPDDGNKEDHSLMKITLPKAIKPGQKITLEGVFSVKLPAVFARMGYADDFVMAGQWFPKVAVYEPAGRRGRTAEGWNLHQYHGNSEFYADFGIYDVRIQVPSSYTVAATGFPLKPPVDDGKTKTYAFYADDVHDFAWSASPHFIYYEEPYATPQIPGVRIKLYLDPKHEELKGRYMTAAKKALARYSQWYGSYPYSTLSIVVPPENANGAGGMEYPTLVTGWGASEDQPDLDLERVIVHEIGHQFWYGMVASNEFEEAWLDEGFTSYAEDKLMEQEYGVKPNLTLEASYITNPKSLKLDSWSYGKHEAYAENVYTRAKLVLRAIEAQIGSEMMQRTLKSYFQSWKFKHPTTSDFQKTLEDTTKKSWAQFFDEFVYGGQMVDYAITGIHTKQIIADGQPLYENTVRIQKYGGTYHQVPIRFHFADGSQIDRLWDGIDGDVTFKLQHPTQLQWAVIDPQHTLVLENKRMNSFMKTDVDSKLVMRLQTGIVKLIETLLDGVAW</sequence>
<evidence type="ECO:0000259" key="2">
    <source>
        <dbReference type="Pfam" id="PF01433"/>
    </source>
</evidence>
<dbReference type="InterPro" id="IPR027268">
    <property type="entry name" value="Peptidase_M4/M1_CTD_sf"/>
</dbReference>
<keyword evidence="3" id="KW-0645">Protease</keyword>
<dbReference type="GO" id="GO:0004177">
    <property type="term" value="F:aminopeptidase activity"/>
    <property type="evidence" value="ECO:0007669"/>
    <property type="project" value="UniProtKB-KW"/>
</dbReference>
<dbReference type="SUPFAM" id="SSF55486">
    <property type="entry name" value="Metalloproteases ('zincins'), catalytic domain"/>
    <property type="match status" value="1"/>
</dbReference>
<keyword evidence="3" id="KW-0378">Hydrolase</keyword>
<keyword evidence="4" id="KW-1185">Reference proteome</keyword>
<dbReference type="Gene3D" id="1.10.390.10">
    <property type="entry name" value="Neutral Protease Domain 2"/>
    <property type="match status" value="1"/>
</dbReference>
<evidence type="ECO:0000256" key="1">
    <source>
        <dbReference type="SAM" id="MobiDB-lite"/>
    </source>
</evidence>